<dbReference type="InterPro" id="IPR004185">
    <property type="entry name" value="Glyco_hydro_13_lg-like_dom"/>
</dbReference>
<dbReference type="InterPro" id="IPR017853">
    <property type="entry name" value="GH"/>
</dbReference>
<dbReference type="InterPro" id="IPR045857">
    <property type="entry name" value="O16G_dom_2"/>
</dbReference>
<dbReference type="Proteomes" id="UP001144612">
    <property type="component" value="Unassembled WGS sequence"/>
</dbReference>
<evidence type="ECO:0000256" key="2">
    <source>
        <dbReference type="ARBA" id="ARBA00022801"/>
    </source>
</evidence>
<evidence type="ECO:0000313" key="5">
    <source>
        <dbReference type="EMBL" id="MCY6958500.1"/>
    </source>
</evidence>
<evidence type="ECO:0000259" key="4">
    <source>
        <dbReference type="SMART" id="SM00642"/>
    </source>
</evidence>
<sequence length="609" mass="71411">MHKKITRAAVHHMPKSNYSYGYDNETLHIRVKTKKGEVKRASIRIGDPYIWDAGGCDGGNMNAKGGVWIGGKTYPMRKELETEYFDHWIVEYKPDKKRARYAFILEGEEETILFTEKKVYELDGKEDEKKFCKIEDFYCFPYLNSADVAKPPKWVKDTVWYQIFPDRFCNGDHSIDPVNVEPWGTEPTGDNFMGGDLQGVINKLDYLSDLGITGLYFCPIFNATSNHRYDTIDYLQIDPRLGDKEVFKKLVKEAHSRGMKIMLDAVFNHLGYFSPQWQDVVKNGINSKYKDWFYINKYPVIDRPLDKLDSDNLNYETFGRTPKMPKLNTENPEVIEHLLKVGRYWVGEMDIDGWRLDVCNEVDHVFWRKFREEVKKIKPEVYIIGEVWHDGLPWLMGDQLDAVMNYPLTEALESFFCTNEIDAEEFKYMVNSIAVSYPMQVNESNFNLLDSHDTPRILTTAKQIKEKVKLAFLFMFTQAGCPCVYYGDEIGMEGNQGMGMEFHRRCMIWDEEKQDKDMFNFIKKLIKLKKDNDEFKLLKNIWVMAESNNNSLIYLKGDIAIIINNNDYEAVMDIPNDFKNREVLDLYNSKKIILREQVKLKPYEFKIIK</sequence>
<dbReference type="SUPFAM" id="SSF51011">
    <property type="entry name" value="Glycosyl hydrolase domain"/>
    <property type="match status" value="1"/>
</dbReference>
<dbReference type="GO" id="GO:0016787">
    <property type="term" value="F:hydrolase activity"/>
    <property type="evidence" value="ECO:0007669"/>
    <property type="project" value="UniProtKB-KW"/>
</dbReference>
<dbReference type="Gene3D" id="3.20.20.80">
    <property type="entry name" value="Glycosidases"/>
    <property type="match status" value="1"/>
</dbReference>
<protein>
    <submittedName>
        <fullName evidence="5">Glycoside hydrolase family 13 protein</fullName>
    </submittedName>
</protein>
<dbReference type="SUPFAM" id="SSF81296">
    <property type="entry name" value="E set domains"/>
    <property type="match status" value="1"/>
</dbReference>
<dbReference type="Gene3D" id="2.60.40.1180">
    <property type="entry name" value="Golgi alpha-mannosidase II"/>
    <property type="match status" value="1"/>
</dbReference>
<dbReference type="InterPro" id="IPR014756">
    <property type="entry name" value="Ig_E-set"/>
</dbReference>
<dbReference type="SMART" id="SM00642">
    <property type="entry name" value="Aamy"/>
    <property type="match status" value="1"/>
</dbReference>
<gene>
    <name evidence="5" type="ORF">OW729_07780</name>
</gene>
<keyword evidence="3" id="KW-0326">Glycosidase</keyword>
<dbReference type="EMBL" id="JAPQFJ010000006">
    <property type="protein sequence ID" value="MCY6958500.1"/>
    <property type="molecule type" value="Genomic_DNA"/>
</dbReference>
<dbReference type="Gene3D" id="3.90.400.10">
    <property type="entry name" value="Oligo-1,6-glucosidase, Domain 2"/>
    <property type="match status" value="1"/>
</dbReference>
<organism evidence="5 6">
    <name type="scientific">Clostridium brassicae</name>
    <dbReference type="NCBI Taxonomy" id="2999072"/>
    <lineage>
        <taxon>Bacteria</taxon>
        <taxon>Bacillati</taxon>
        <taxon>Bacillota</taxon>
        <taxon>Clostridia</taxon>
        <taxon>Eubacteriales</taxon>
        <taxon>Clostridiaceae</taxon>
        <taxon>Clostridium</taxon>
    </lineage>
</organism>
<comment type="caution">
    <text evidence="5">The sequence shown here is derived from an EMBL/GenBank/DDBJ whole genome shotgun (WGS) entry which is preliminary data.</text>
</comment>
<dbReference type="RefSeq" id="WP_268060914.1">
    <property type="nucleotide sequence ID" value="NZ_JAPQFJ010000006.1"/>
</dbReference>
<feature type="domain" description="Glycosyl hydrolase family 13 catalytic" evidence="4">
    <location>
        <begin position="162"/>
        <end position="529"/>
    </location>
</feature>
<keyword evidence="6" id="KW-1185">Reference proteome</keyword>
<keyword evidence="2 5" id="KW-0378">Hydrolase</keyword>
<dbReference type="InterPro" id="IPR013780">
    <property type="entry name" value="Glyco_hydro_b"/>
</dbReference>
<dbReference type="CDD" id="cd02857">
    <property type="entry name" value="E_set_CDase_PDE_N"/>
    <property type="match status" value="1"/>
</dbReference>
<dbReference type="Pfam" id="PF00128">
    <property type="entry name" value="Alpha-amylase"/>
    <property type="match status" value="1"/>
</dbReference>
<evidence type="ECO:0000313" key="6">
    <source>
        <dbReference type="Proteomes" id="UP001144612"/>
    </source>
</evidence>
<proteinExistence type="inferred from homology"/>
<dbReference type="PANTHER" id="PTHR10357:SF210">
    <property type="entry name" value="MALTODEXTRIN GLUCOSIDASE"/>
    <property type="match status" value="1"/>
</dbReference>
<accession>A0ABT4D870</accession>
<name>A0ABT4D870_9CLOT</name>
<dbReference type="CDD" id="cd11338">
    <property type="entry name" value="AmyAc_CMD"/>
    <property type="match status" value="1"/>
</dbReference>
<dbReference type="PANTHER" id="PTHR10357">
    <property type="entry name" value="ALPHA-AMYLASE FAMILY MEMBER"/>
    <property type="match status" value="1"/>
</dbReference>
<dbReference type="Pfam" id="PF02903">
    <property type="entry name" value="Alpha-amylase_N"/>
    <property type="match status" value="1"/>
</dbReference>
<dbReference type="InterPro" id="IPR013783">
    <property type="entry name" value="Ig-like_fold"/>
</dbReference>
<dbReference type="Gene3D" id="2.60.40.10">
    <property type="entry name" value="Immunoglobulins"/>
    <property type="match status" value="1"/>
</dbReference>
<evidence type="ECO:0000256" key="1">
    <source>
        <dbReference type="ARBA" id="ARBA00008061"/>
    </source>
</evidence>
<evidence type="ECO:0000256" key="3">
    <source>
        <dbReference type="ARBA" id="ARBA00023295"/>
    </source>
</evidence>
<dbReference type="InterPro" id="IPR006047">
    <property type="entry name" value="GH13_cat_dom"/>
</dbReference>
<dbReference type="SUPFAM" id="SSF51445">
    <property type="entry name" value="(Trans)glycosidases"/>
    <property type="match status" value="1"/>
</dbReference>
<reference evidence="5" key="1">
    <citation type="submission" date="2022-12" db="EMBL/GenBank/DDBJ databases">
        <title>Clostridium sp. nov., isolated from industrial wastewater.</title>
        <authorList>
            <person name="Jiayan W."/>
        </authorList>
    </citation>
    <scope>NUCLEOTIDE SEQUENCE</scope>
    <source>
        <strain evidence="5">ZC22-4</strain>
    </source>
</reference>
<comment type="similarity">
    <text evidence="1">Belongs to the glycosyl hydrolase 13 family.</text>
</comment>